<proteinExistence type="predicted"/>
<keyword evidence="2" id="KW-1185">Reference proteome</keyword>
<reference evidence="1" key="1">
    <citation type="submission" date="2019-06" db="EMBL/GenBank/DDBJ databases">
        <authorList>
            <person name="Zheng W."/>
        </authorList>
    </citation>
    <scope>NUCLEOTIDE SEQUENCE</scope>
    <source>
        <strain evidence="1">QDHG01</strain>
    </source>
</reference>
<sequence length="149" mass="16422">MRLSNSSSYMSREVFSALRFVTYCWIRMFSDFWCEQWRLISSSTFFSSVHALQRLLLAPQILHLLLMIAKLVPQRAHHLIQRGELALHVSLALGGLEHVGALGVAEGQAGVHVLNRRLGCGEAHGILGLLEGVGVSDGRLGDWVEVCSG</sequence>
<gene>
    <name evidence="1" type="ORF">FGO68_gene15969</name>
</gene>
<dbReference type="AlphaFoldDB" id="A0A8J8NF33"/>
<name>A0A8J8NF33_HALGN</name>
<evidence type="ECO:0000313" key="1">
    <source>
        <dbReference type="EMBL" id="TNV73614.1"/>
    </source>
</evidence>
<accession>A0A8J8NF33</accession>
<comment type="caution">
    <text evidence="1">The sequence shown here is derived from an EMBL/GenBank/DDBJ whole genome shotgun (WGS) entry which is preliminary data.</text>
</comment>
<protein>
    <submittedName>
        <fullName evidence="1">Uncharacterized protein</fullName>
    </submittedName>
</protein>
<dbReference type="EMBL" id="RRYP01018499">
    <property type="protein sequence ID" value="TNV73614.1"/>
    <property type="molecule type" value="Genomic_DNA"/>
</dbReference>
<evidence type="ECO:0000313" key="2">
    <source>
        <dbReference type="Proteomes" id="UP000785679"/>
    </source>
</evidence>
<organism evidence="1 2">
    <name type="scientific">Halteria grandinella</name>
    <dbReference type="NCBI Taxonomy" id="5974"/>
    <lineage>
        <taxon>Eukaryota</taxon>
        <taxon>Sar</taxon>
        <taxon>Alveolata</taxon>
        <taxon>Ciliophora</taxon>
        <taxon>Intramacronucleata</taxon>
        <taxon>Spirotrichea</taxon>
        <taxon>Stichotrichia</taxon>
        <taxon>Sporadotrichida</taxon>
        <taxon>Halteriidae</taxon>
        <taxon>Halteria</taxon>
    </lineage>
</organism>
<dbReference type="Proteomes" id="UP000785679">
    <property type="component" value="Unassembled WGS sequence"/>
</dbReference>